<evidence type="ECO:0000313" key="4">
    <source>
        <dbReference type="Proteomes" id="UP000594638"/>
    </source>
</evidence>
<dbReference type="FunFam" id="3.30.70.20:FF:000039">
    <property type="entry name" value="Chaperone protein DnaJ"/>
    <property type="match status" value="1"/>
</dbReference>
<protein>
    <submittedName>
        <fullName evidence="3">Chaperone dnaJ C76, chloroplastic-like</fullName>
    </submittedName>
</protein>
<comment type="caution">
    <text evidence="3">The sequence shown here is derived from an EMBL/GenBank/DDBJ whole genome shotgun (WGS) entry which is preliminary data.</text>
</comment>
<proteinExistence type="predicted"/>
<evidence type="ECO:0000313" key="3">
    <source>
        <dbReference type="EMBL" id="CAA2983981.1"/>
    </source>
</evidence>
<name>A0A8S0RVE5_OLEEU</name>
<dbReference type="OrthoDB" id="376357at2759"/>
<keyword evidence="4" id="KW-1185">Reference proteome</keyword>
<dbReference type="Pfam" id="PF13370">
    <property type="entry name" value="Fer4_13"/>
    <property type="match status" value="1"/>
</dbReference>
<dbReference type="Gene3D" id="3.30.70.20">
    <property type="match status" value="1"/>
</dbReference>
<keyword evidence="2" id="KW-1133">Transmembrane helix</keyword>
<dbReference type="PANTHER" id="PTHR45295">
    <property type="entry name" value="CHAPERONE PROTEIN DNAJ C76, CHLOROPLASTIC"/>
    <property type="match status" value="1"/>
</dbReference>
<dbReference type="AlphaFoldDB" id="A0A8S0RVE5"/>
<gene>
    <name evidence="3" type="ORF">OLEA9_A111735</name>
</gene>
<keyword evidence="2" id="KW-0812">Transmembrane</keyword>
<reference evidence="3 4" key="1">
    <citation type="submission" date="2019-12" db="EMBL/GenBank/DDBJ databases">
        <authorList>
            <person name="Alioto T."/>
            <person name="Alioto T."/>
            <person name="Gomez Garrido J."/>
        </authorList>
    </citation>
    <scope>NUCLEOTIDE SEQUENCE [LARGE SCALE GENOMIC DNA]</scope>
</reference>
<dbReference type="Proteomes" id="UP000594638">
    <property type="component" value="Unassembled WGS sequence"/>
</dbReference>
<sequence length="353" mass="39189">MQEQAKVADLQGYTGNPIYSVWYGSESENRAVFVDEVKCIGCLKCALCAEKTFAVESVYGRARVVSQWADPEYKIQEAIDACPVNCISIVERYMLPALEFLMSKQPRGKVRVGTGNTVGVRSSDIFDEVEKFLTKYARHRASTNYSQESEAHTAARVSAVQAIQMISNWLYWQSPGMAAEHTDNHSLVPLSRKHADPSVKRLRDAAAARRQARNFTKPTKGVFASNTSYEEYWIPSKLVLPEVTTVDSDSRVAASYSSPTTETKEPRARKFSSPEEDTDTPLLNGLPVGTAIMAAVFVRLRVGEQVGNIKEHIGGSLVLDIVNSSWLQVLLAGVTWYLIGMALMELVEAIRRK</sequence>
<feature type="region of interest" description="Disordered" evidence="1">
    <location>
        <begin position="251"/>
        <end position="282"/>
    </location>
</feature>
<dbReference type="EMBL" id="CACTIH010003748">
    <property type="protein sequence ID" value="CAA2983981.1"/>
    <property type="molecule type" value="Genomic_DNA"/>
</dbReference>
<accession>A0A8S0RVE5</accession>
<organism evidence="3 4">
    <name type="scientific">Olea europaea subsp. europaea</name>
    <dbReference type="NCBI Taxonomy" id="158383"/>
    <lineage>
        <taxon>Eukaryota</taxon>
        <taxon>Viridiplantae</taxon>
        <taxon>Streptophyta</taxon>
        <taxon>Embryophyta</taxon>
        <taxon>Tracheophyta</taxon>
        <taxon>Spermatophyta</taxon>
        <taxon>Magnoliopsida</taxon>
        <taxon>eudicotyledons</taxon>
        <taxon>Gunneridae</taxon>
        <taxon>Pentapetalae</taxon>
        <taxon>asterids</taxon>
        <taxon>lamiids</taxon>
        <taxon>Lamiales</taxon>
        <taxon>Oleaceae</taxon>
        <taxon>Oleeae</taxon>
        <taxon>Olea</taxon>
    </lineage>
</organism>
<dbReference type="PANTHER" id="PTHR45295:SF1">
    <property type="entry name" value="CHAPERONE PROTEIN DNAJ C76, CHLOROPLASTIC"/>
    <property type="match status" value="1"/>
</dbReference>
<feature type="transmembrane region" description="Helical" evidence="2">
    <location>
        <begin position="326"/>
        <end position="347"/>
    </location>
</feature>
<dbReference type="SUPFAM" id="SSF54862">
    <property type="entry name" value="4Fe-4S ferredoxins"/>
    <property type="match status" value="1"/>
</dbReference>
<evidence type="ECO:0000256" key="2">
    <source>
        <dbReference type="SAM" id="Phobius"/>
    </source>
</evidence>
<keyword evidence="2" id="KW-0472">Membrane</keyword>
<dbReference type="Gramene" id="OE9A111735T1">
    <property type="protein sequence ID" value="OE9A111735C1"/>
    <property type="gene ID" value="OE9A111735"/>
</dbReference>
<evidence type="ECO:0000256" key="1">
    <source>
        <dbReference type="SAM" id="MobiDB-lite"/>
    </source>
</evidence>